<dbReference type="AlphaFoldDB" id="A0A9X3S0P7"/>
<dbReference type="InterPro" id="IPR011335">
    <property type="entry name" value="Restrct_endonuc-II-like"/>
</dbReference>
<feature type="domain" description="DUF559" evidence="1">
    <location>
        <begin position="239"/>
        <end position="303"/>
    </location>
</feature>
<dbReference type="Pfam" id="PF13338">
    <property type="entry name" value="AbiEi_4"/>
    <property type="match status" value="1"/>
</dbReference>
<accession>A0A9X3S0P7</accession>
<proteinExistence type="predicted"/>
<evidence type="ECO:0000259" key="1">
    <source>
        <dbReference type="Pfam" id="PF04480"/>
    </source>
</evidence>
<name>A0A9X3S0P7_9ACTN</name>
<evidence type="ECO:0000313" key="4">
    <source>
        <dbReference type="Proteomes" id="UP001149140"/>
    </source>
</evidence>
<evidence type="ECO:0000259" key="2">
    <source>
        <dbReference type="Pfam" id="PF13338"/>
    </source>
</evidence>
<dbReference type="Proteomes" id="UP001149140">
    <property type="component" value="Unassembled WGS sequence"/>
</dbReference>
<dbReference type="Gene3D" id="3.40.960.10">
    <property type="entry name" value="VSR Endonuclease"/>
    <property type="match status" value="1"/>
</dbReference>
<feature type="domain" description="AbiEi antitoxin N-terminal" evidence="2">
    <location>
        <begin position="21"/>
        <end position="67"/>
    </location>
</feature>
<organism evidence="3 4">
    <name type="scientific">Solirubrobacter ginsenosidimutans</name>
    <dbReference type="NCBI Taxonomy" id="490573"/>
    <lineage>
        <taxon>Bacteria</taxon>
        <taxon>Bacillati</taxon>
        <taxon>Actinomycetota</taxon>
        <taxon>Thermoleophilia</taxon>
        <taxon>Solirubrobacterales</taxon>
        <taxon>Solirubrobacteraceae</taxon>
        <taxon>Solirubrobacter</taxon>
    </lineage>
</organism>
<gene>
    <name evidence="3" type="ORF">OM076_18500</name>
</gene>
<dbReference type="RefSeq" id="WP_270041505.1">
    <property type="nucleotide sequence ID" value="NZ_JAPDOD010000017.1"/>
</dbReference>
<comment type="caution">
    <text evidence="3">The sequence shown here is derived from an EMBL/GenBank/DDBJ whole genome shotgun (WGS) entry which is preliminary data.</text>
</comment>
<keyword evidence="4" id="KW-1185">Reference proteome</keyword>
<dbReference type="EMBL" id="JAPDOD010000017">
    <property type="protein sequence ID" value="MDA0162270.1"/>
    <property type="molecule type" value="Genomic_DNA"/>
</dbReference>
<protein>
    <submittedName>
        <fullName evidence="3">DUF559 domain-containing protein</fullName>
    </submittedName>
</protein>
<reference evidence="3" key="1">
    <citation type="submission" date="2022-10" db="EMBL/GenBank/DDBJ databases">
        <title>The WGS of Solirubrobacter ginsenosidimutans DSM 21036.</title>
        <authorList>
            <person name="Jiang Z."/>
        </authorList>
    </citation>
    <scope>NUCLEOTIDE SEQUENCE</scope>
    <source>
        <strain evidence="3">DSM 21036</strain>
    </source>
</reference>
<sequence length="309" mass="34053">MRNYSFPAGTSGYAPLAAEARLAALAARQHGVLSVPNLRAAGLNGSAVSRRRARGALHLVHPGVYAYGHAGLSRDGRWLAAVFAGGEGATLGHVSATTLILDQRRFRSHVPEILVPRRHRPIPGVIIHTCRRLDPRDVTTCRGIPVTTIARTLVDLTDSLTPHQLAFLIKEAAYWKRFDLAATRRAMTRANGRRNLRVLERAIELYLSGSAGTRSPHEDAFLALLPTEMPEPLVNMELAGFEVDFHWPDRRLAVEIDGGGHERPTARRRDARLDQALLDANYTLLRFTDSELERSSADVLARVSSAWTS</sequence>
<dbReference type="Pfam" id="PF04480">
    <property type="entry name" value="DUF559"/>
    <property type="match status" value="1"/>
</dbReference>
<dbReference type="InterPro" id="IPR007569">
    <property type="entry name" value="DUF559"/>
</dbReference>
<dbReference type="SUPFAM" id="SSF52980">
    <property type="entry name" value="Restriction endonuclease-like"/>
    <property type="match status" value="1"/>
</dbReference>
<evidence type="ECO:0000313" key="3">
    <source>
        <dbReference type="EMBL" id="MDA0162270.1"/>
    </source>
</evidence>
<dbReference type="InterPro" id="IPR025159">
    <property type="entry name" value="AbiEi_N"/>
</dbReference>